<dbReference type="PANTHER" id="PTHR31069">
    <property type="entry name" value="OLEATE-ACTIVATED TRANSCRIPTION FACTOR 1-RELATED"/>
    <property type="match status" value="1"/>
</dbReference>
<name>A0ABR4C5B6_9HELO</name>
<protein>
    <recommendedName>
        <fullName evidence="7">Zn(2)-C6 fungal-type domain-containing protein</fullName>
    </recommendedName>
</protein>
<keyword evidence="4" id="KW-0804">Transcription</keyword>
<keyword evidence="1" id="KW-0479">Metal-binding</keyword>
<evidence type="ECO:0000256" key="2">
    <source>
        <dbReference type="ARBA" id="ARBA00023015"/>
    </source>
</evidence>
<feature type="region of interest" description="Disordered" evidence="6">
    <location>
        <begin position="51"/>
        <end position="87"/>
    </location>
</feature>
<dbReference type="Pfam" id="PF08493">
    <property type="entry name" value="AflR"/>
    <property type="match status" value="1"/>
</dbReference>
<dbReference type="Pfam" id="PF00172">
    <property type="entry name" value="Zn_clus"/>
    <property type="match status" value="1"/>
</dbReference>
<dbReference type="SUPFAM" id="SSF57701">
    <property type="entry name" value="Zn2/Cys6 DNA-binding domain"/>
    <property type="match status" value="1"/>
</dbReference>
<evidence type="ECO:0000256" key="4">
    <source>
        <dbReference type="ARBA" id="ARBA00023163"/>
    </source>
</evidence>
<dbReference type="PROSITE" id="PS50048">
    <property type="entry name" value="ZN2_CY6_FUNGAL_2"/>
    <property type="match status" value="1"/>
</dbReference>
<sequence>MYGPTKSESSKPRYSKLRASCDTCFLAKVKCSKARPICSRCLACGADCKYSPSSRAGKPKSDGSHKRQSKDLSRLEDSATRYPTPSMSIDVEHSISYGLETDWSIVLGSPDTSMQHRQSTSSTTFPVFGDERGSDPEPGSNQDLFDPVFSWSNSPQTDATSPYINNGQHQPQHHQRSKSMINPAVQPPRDSWFEQTNYSPSPPGPVSGHNVYSPNSAPKSPTCNCFSTCLSALQALHDSDTITANSPFDMILTVNQRAVETCSTMLNCPICTSKSGSSLRTMLLGTILGRIISIYQDASKNYFALTSSQGVGQIQQLPLTLGTYRVANEDVRWFQMEIILRDLKKLKELFAKFQEASMMSDSEEDAGIHGAVSNYLCQSLDFTFESLKKQRSFTVAQF</sequence>
<keyword evidence="3" id="KW-0238">DNA-binding</keyword>
<dbReference type="PRINTS" id="PR00755">
    <property type="entry name" value="AFLATOXINBRP"/>
</dbReference>
<dbReference type="SMART" id="SM00066">
    <property type="entry name" value="GAL4"/>
    <property type="match status" value="1"/>
</dbReference>
<evidence type="ECO:0000259" key="7">
    <source>
        <dbReference type="PROSITE" id="PS50048"/>
    </source>
</evidence>
<reference evidence="8 9" key="1">
    <citation type="journal article" date="2024" name="Commun. Biol.">
        <title>Comparative genomic analysis of thermophilic fungi reveals convergent evolutionary adaptations and gene losses.</title>
        <authorList>
            <person name="Steindorff A.S."/>
            <person name="Aguilar-Pontes M.V."/>
            <person name="Robinson A.J."/>
            <person name="Andreopoulos B."/>
            <person name="LaButti K."/>
            <person name="Kuo A."/>
            <person name="Mondo S."/>
            <person name="Riley R."/>
            <person name="Otillar R."/>
            <person name="Haridas S."/>
            <person name="Lipzen A."/>
            <person name="Grimwood J."/>
            <person name="Schmutz J."/>
            <person name="Clum A."/>
            <person name="Reid I.D."/>
            <person name="Moisan M.C."/>
            <person name="Butler G."/>
            <person name="Nguyen T.T.M."/>
            <person name="Dewar K."/>
            <person name="Conant G."/>
            <person name="Drula E."/>
            <person name="Henrissat B."/>
            <person name="Hansel C."/>
            <person name="Singer S."/>
            <person name="Hutchinson M.I."/>
            <person name="de Vries R.P."/>
            <person name="Natvig D.O."/>
            <person name="Powell A.J."/>
            <person name="Tsang A."/>
            <person name="Grigoriev I.V."/>
        </authorList>
    </citation>
    <scope>NUCLEOTIDE SEQUENCE [LARGE SCALE GENOMIC DNA]</scope>
    <source>
        <strain evidence="8 9">CBS 494.80</strain>
    </source>
</reference>
<dbReference type="PANTHER" id="PTHR31069:SF31">
    <property type="entry name" value="MONODICTYPHENONE CLUSTER TRANSCRIPTION FACTOR-RELATED"/>
    <property type="match status" value="1"/>
</dbReference>
<feature type="compositionally biased region" description="Polar residues" evidence="6">
    <location>
        <begin position="150"/>
        <end position="170"/>
    </location>
</feature>
<organism evidence="8 9">
    <name type="scientific">Oculimacula yallundae</name>
    <dbReference type="NCBI Taxonomy" id="86028"/>
    <lineage>
        <taxon>Eukaryota</taxon>
        <taxon>Fungi</taxon>
        <taxon>Dikarya</taxon>
        <taxon>Ascomycota</taxon>
        <taxon>Pezizomycotina</taxon>
        <taxon>Leotiomycetes</taxon>
        <taxon>Helotiales</taxon>
        <taxon>Ploettnerulaceae</taxon>
        <taxon>Oculimacula</taxon>
    </lineage>
</organism>
<dbReference type="InterPro" id="IPR050675">
    <property type="entry name" value="OAF3"/>
</dbReference>
<proteinExistence type="predicted"/>
<feature type="compositionally biased region" description="Polar residues" evidence="6">
    <location>
        <begin position="110"/>
        <end position="125"/>
    </location>
</feature>
<evidence type="ECO:0000313" key="8">
    <source>
        <dbReference type="EMBL" id="KAL2064531.1"/>
    </source>
</evidence>
<keyword evidence="2" id="KW-0805">Transcription regulation</keyword>
<dbReference type="Gene3D" id="4.10.240.10">
    <property type="entry name" value="Zn(2)-C6 fungal-type DNA-binding domain"/>
    <property type="match status" value="1"/>
</dbReference>
<dbReference type="CDD" id="cd00067">
    <property type="entry name" value="GAL4"/>
    <property type="match status" value="1"/>
</dbReference>
<keyword evidence="9" id="KW-1185">Reference proteome</keyword>
<evidence type="ECO:0000256" key="6">
    <source>
        <dbReference type="SAM" id="MobiDB-lite"/>
    </source>
</evidence>
<dbReference type="InterPro" id="IPR013700">
    <property type="entry name" value="AflR"/>
</dbReference>
<evidence type="ECO:0000256" key="3">
    <source>
        <dbReference type="ARBA" id="ARBA00023125"/>
    </source>
</evidence>
<keyword evidence="5" id="KW-0539">Nucleus</keyword>
<feature type="compositionally biased region" description="Basic and acidic residues" evidence="6">
    <location>
        <begin position="59"/>
        <end position="79"/>
    </location>
</feature>
<gene>
    <name evidence="8" type="ORF">VTL71DRAFT_3668</name>
</gene>
<dbReference type="Proteomes" id="UP001595075">
    <property type="component" value="Unassembled WGS sequence"/>
</dbReference>
<dbReference type="InterPro" id="IPR001138">
    <property type="entry name" value="Zn2Cys6_DnaBD"/>
</dbReference>
<dbReference type="InterPro" id="IPR036864">
    <property type="entry name" value="Zn2-C6_fun-type_DNA-bd_sf"/>
</dbReference>
<evidence type="ECO:0000313" key="9">
    <source>
        <dbReference type="Proteomes" id="UP001595075"/>
    </source>
</evidence>
<accession>A0ABR4C5B6</accession>
<evidence type="ECO:0000256" key="5">
    <source>
        <dbReference type="ARBA" id="ARBA00023242"/>
    </source>
</evidence>
<comment type="caution">
    <text evidence="8">The sequence shown here is derived from an EMBL/GenBank/DDBJ whole genome shotgun (WGS) entry which is preliminary data.</text>
</comment>
<evidence type="ECO:0000256" key="1">
    <source>
        <dbReference type="ARBA" id="ARBA00022723"/>
    </source>
</evidence>
<feature type="domain" description="Zn(2)-C6 fungal-type" evidence="7">
    <location>
        <begin position="20"/>
        <end position="50"/>
    </location>
</feature>
<feature type="region of interest" description="Disordered" evidence="6">
    <location>
        <begin position="110"/>
        <end position="197"/>
    </location>
</feature>
<dbReference type="EMBL" id="JAZHXI010000013">
    <property type="protein sequence ID" value="KAL2064531.1"/>
    <property type="molecule type" value="Genomic_DNA"/>
</dbReference>